<proteinExistence type="inferred from homology"/>
<dbReference type="UniPathway" id="UPA00077">
    <property type="reaction ID" value="UER00158"/>
</dbReference>
<comment type="function">
    <text evidence="7">Key enzyme in folate metabolism. Catalyzes an essential reaction for de novo glycine and purine synthesis, and for DNA precursor synthesis.</text>
</comment>
<protein>
    <recommendedName>
        <fullName evidence="3">dihydrofolate reductase</fullName>
        <ecNumber evidence="3">1.5.1.3</ecNumber>
    </recommendedName>
</protein>
<dbReference type="KEGG" id="cmm:NC80_04555"/>
<dbReference type="Pfam" id="PF00186">
    <property type="entry name" value="DHFR_1"/>
    <property type="match status" value="1"/>
</dbReference>
<gene>
    <name evidence="9" type="ORF">BD36_04845</name>
</gene>
<dbReference type="Gene3D" id="3.40.430.10">
    <property type="entry name" value="Dihydrofolate Reductase, subunit A"/>
    <property type="match status" value="1"/>
</dbReference>
<dbReference type="GO" id="GO:0046654">
    <property type="term" value="P:tetrahydrofolate biosynthetic process"/>
    <property type="evidence" value="ECO:0007669"/>
    <property type="project" value="UniProtKB-UniPathway"/>
</dbReference>
<dbReference type="GO" id="GO:0046655">
    <property type="term" value="P:folic acid metabolic process"/>
    <property type="evidence" value="ECO:0007669"/>
    <property type="project" value="TreeGrafter"/>
</dbReference>
<dbReference type="InterPro" id="IPR001796">
    <property type="entry name" value="DHFR_dom"/>
</dbReference>
<dbReference type="InterPro" id="IPR024072">
    <property type="entry name" value="DHFR-like_dom_sf"/>
</dbReference>
<evidence type="ECO:0000313" key="10">
    <source>
        <dbReference type="Proteomes" id="UP000260363"/>
    </source>
</evidence>
<dbReference type="SUPFAM" id="SSF53597">
    <property type="entry name" value="Dihydrofolate reductase-like"/>
    <property type="match status" value="1"/>
</dbReference>
<dbReference type="PRINTS" id="PR00070">
    <property type="entry name" value="DHFR"/>
</dbReference>
<name>A0A069ZZ92_CHLMR</name>
<evidence type="ECO:0000313" key="9">
    <source>
        <dbReference type="EMBL" id="AJR10967.1"/>
    </source>
</evidence>
<dbReference type="GeneID" id="1246271"/>
<reference evidence="9 10" key="1">
    <citation type="submission" date="2014-02" db="EMBL/GenBank/DDBJ databases">
        <authorList>
            <person name="Chen C."/>
            <person name="Conrad T.A."/>
            <person name="Zhou Z."/>
            <person name="Lai Z."/>
            <person name="Zhong G."/>
        </authorList>
    </citation>
    <scope>NUCLEOTIDE SEQUENCE [LARGE SCALE GENOMIC DNA]</scope>
    <source>
        <strain evidence="9 10">Nigg3-28</strain>
    </source>
</reference>
<dbReference type="InterPro" id="IPR012259">
    <property type="entry name" value="DHFR"/>
</dbReference>
<dbReference type="GO" id="GO:0016301">
    <property type="term" value="F:kinase activity"/>
    <property type="evidence" value="ECO:0007669"/>
    <property type="project" value="UniProtKB-KW"/>
</dbReference>
<evidence type="ECO:0000256" key="6">
    <source>
        <dbReference type="ARBA" id="ARBA00023002"/>
    </source>
</evidence>
<evidence type="ECO:0000256" key="4">
    <source>
        <dbReference type="ARBA" id="ARBA00022563"/>
    </source>
</evidence>
<dbReference type="PANTHER" id="PTHR48069">
    <property type="entry name" value="DIHYDROFOLATE REDUCTASE"/>
    <property type="match status" value="1"/>
</dbReference>
<keyword evidence="6" id="KW-0560">Oxidoreductase</keyword>
<dbReference type="RefSeq" id="WP_010231888.1">
    <property type="nucleotide sequence ID" value="NZ_CP007217.1"/>
</dbReference>
<evidence type="ECO:0000256" key="1">
    <source>
        <dbReference type="ARBA" id="ARBA00004903"/>
    </source>
</evidence>
<dbReference type="GO" id="GO:0050661">
    <property type="term" value="F:NADP binding"/>
    <property type="evidence" value="ECO:0007669"/>
    <property type="project" value="InterPro"/>
</dbReference>
<dbReference type="CDD" id="cd00209">
    <property type="entry name" value="DHFR"/>
    <property type="match status" value="1"/>
</dbReference>
<dbReference type="STRING" id="83560.NC80_04555"/>
<comment type="pathway">
    <text evidence="1">Cofactor biosynthesis; tetrahydrofolate biosynthesis; 5,6,7,8-tetrahydrofolate from 7,8-dihydrofolate: step 1/1.</text>
</comment>
<dbReference type="KEGG" id="cmx:DNC_04585"/>
<organism evidence="9 10">
    <name type="scientific">Chlamydia muridarum</name>
    <dbReference type="NCBI Taxonomy" id="83560"/>
    <lineage>
        <taxon>Bacteria</taxon>
        <taxon>Pseudomonadati</taxon>
        <taxon>Chlamydiota</taxon>
        <taxon>Chlamydiia</taxon>
        <taxon>Chlamydiales</taxon>
        <taxon>Chlamydiaceae</taxon>
        <taxon>Chlamydia/Chlamydophila group</taxon>
        <taxon>Chlamydia</taxon>
    </lineage>
</organism>
<dbReference type="GO" id="GO:0005829">
    <property type="term" value="C:cytosol"/>
    <property type="evidence" value="ECO:0007669"/>
    <property type="project" value="TreeGrafter"/>
</dbReference>
<evidence type="ECO:0000259" key="8">
    <source>
        <dbReference type="PROSITE" id="PS51330"/>
    </source>
</evidence>
<dbReference type="Proteomes" id="UP000260363">
    <property type="component" value="Chromosome"/>
</dbReference>
<keyword evidence="5" id="KW-0521">NADP</keyword>
<dbReference type="GO" id="GO:0046452">
    <property type="term" value="P:dihydrofolate metabolic process"/>
    <property type="evidence" value="ECO:0007669"/>
    <property type="project" value="TreeGrafter"/>
</dbReference>
<keyword evidence="4" id="KW-0554">One-carbon metabolism</keyword>
<dbReference type="PROSITE" id="PS51330">
    <property type="entry name" value="DHFR_2"/>
    <property type="match status" value="1"/>
</dbReference>
<dbReference type="GO" id="GO:0004146">
    <property type="term" value="F:dihydrofolate reductase activity"/>
    <property type="evidence" value="ECO:0007669"/>
    <property type="project" value="UniProtKB-EC"/>
</dbReference>
<dbReference type="EC" id="1.5.1.3" evidence="3"/>
<dbReference type="GO" id="GO:0006730">
    <property type="term" value="P:one-carbon metabolic process"/>
    <property type="evidence" value="ECO:0007669"/>
    <property type="project" value="UniProtKB-KW"/>
</dbReference>
<dbReference type="PANTHER" id="PTHR48069:SF3">
    <property type="entry name" value="DIHYDROFOLATE REDUCTASE"/>
    <property type="match status" value="1"/>
</dbReference>
<feature type="domain" description="DHFR" evidence="8">
    <location>
        <begin position="3"/>
        <end position="159"/>
    </location>
</feature>
<keyword evidence="9" id="KW-0808">Transferase</keyword>
<dbReference type="OMA" id="CFITHIH"/>
<dbReference type="AlphaFoldDB" id="A0A069ZZ92"/>
<comment type="similarity">
    <text evidence="2">Belongs to the dihydrofolate reductase family.</text>
</comment>
<evidence type="ECO:0000256" key="2">
    <source>
        <dbReference type="ARBA" id="ARBA00009539"/>
    </source>
</evidence>
<dbReference type="EMBL" id="CP007217">
    <property type="protein sequence ID" value="AJR10967.1"/>
    <property type="molecule type" value="Genomic_DNA"/>
</dbReference>
<evidence type="ECO:0000256" key="7">
    <source>
        <dbReference type="ARBA" id="ARBA00025067"/>
    </source>
</evidence>
<sequence length="159" mass="18540">MIQATGIVAIDPRGVMGGAGKLPWNYPEDLRFFSETIQDHPIIMGRKTWESLPDRYKCGRTVIVFSRQHSCAQGIWISSLVEYEKLSLNSPFLIGGAELFDWFFQYNLLKSCFVTHIKREYQGDTFFPVERLSGWKRESVLKTEDFNIYHYENYANQNP</sequence>
<evidence type="ECO:0000256" key="3">
    <source>
        <dbReference type="ARBA" id="ARBA00012856"/>
    </source>
</evidence>
<evidence type="ECO:0000256" key="5">
    <source>
        <dbReference type="ARBA" id="ARBA00022857"/>
    </source>
</evidence>
<dbReference type="PATRIC" id="fig|83560.10.peg.931"/>
<keyword evidence="9" id="KW-0418">Kinase</keyword>
<accession>A0A069ZZ92</accession>
<dbReference type="KEGG" id="cmg:NC81_04575"/>